<proteinExistence type="inferred from homology"/>
<keyword evidence="3" id="KW-0677">Repeat</keyword>
<dbReference type="AlphaFoldDB" id="A0A6G6GR54"/>
<dbReference type="InterPro" id="IPR018357">
    <property type="entry name" value="Hexapep_transf_CS"/>
</dbReference>
<dbReference type="EMBL" id="CP049057">
    <property type="protein sequence ID" value="QIE60944.1"/>
    <property type="molecule type" value="Genomic_DNA"/>
</dbReference>
<organism evidence="5 6">
    <name type="scientific">Rasiella rasia</name>
    <dbReference type="NCBI Taxonomy" id="2744027"/>
    <lineage>
        <taxon>Bacteria</taxon>
        <taxon>Pseudomonadati</taxon>
        <taxon>Bacteroidota</taxon>
        <taxon>Flavobacteriia</taxon>
        <taxon>Flavobacteriales</taxon>
        <taxon>Flavobacteriaceae</taxon>
        <taxon>Rasiella</taxon>
    </lineage>
</organism>
<accession>A0A6G6GR54</accession>
<dbReference type="InterPro" id="IPR050179">
    <property type="entry name" value="Trans_hexapeptide_repeat"/>
</dbReference>
<dbReference type="KEGG" id="mgel:G5B37_13920"/>
<dbReference type="PANTHER" id="PTHR43300">
    <property type="entry name" value="ACETYLTRANSFERASE"/>
    <property type="match status" value="1"/>
</dbReference>
<evidence type="ECO:0000313" key="6">
    <source>
        <dbReference type="Proteomes" id="UP000505306"/>
    </source>
</evidence>
<reference evidence="5 6" key="1">
    <citation type="submission" date="2020-02" db="EMBL/GenBank/DDBJ databases">
        <title>Complete genome sequence of Flavobacteriaceae bacterium.</title>
        <authorList>
            <person name="Kim S.-J."/>
            <person name="Kim Y.-S."/>
            <person name="Kim K.-H."/>
        </authorList>
    </citation>
    <scope>NUCLEOTIDE SEQUENCE [LARGE SCALE GENOMIC DNA]</scope>
    <source>
        <strain evidence="5 6">RR4-40</strain>
    </source>
</reference>
<gene>
    <name evidence="5" type="ORF">G5B37_13920</name>
</gene>
<dbReference type="InterPro" id="IPR001451">
    <property type="entry name" value="Hexapep"/>
</dbReference>
<dbReference type="SUPFAM" id="SSF51161">
    <property type="entry name" value="Trimeric LpxA-like enzymes"/>
    <property type="match status" value="1"/>
</dbReference>
<name>A0A6G6GR54_9FLAO</name>
<dbReference type="Gene3D" id="2.160.10.10">
    <property type="entry name" value="Hexapeptide repeat proteins"/>
    <property type="match status" value="1"/>
</dbReference>
<dbReference type="Proteomes" id="UP000505306">
    <property type="component" value="Chromosome"/>
</dbReference>
<dbReference type="CDD" id="cd03349">
    <property type="entry name" value="LbH_XAT"/>
    <property type="match status" value="1"/>
</dbReference>
<sequence>MQTFNHNTSRLTSYYIGKNVFGEKWENERTTKGDITIKNDVWIGAHAIVLGGVTIGNGAVIAANTVVTKDVPPFAIYAGVPGKVIGYRFEPEVIAKIEKLAWWDWSIEKIKENKELFKDNVKNADFFS</sequence>
<evidence type="ECO:0000256" key="3">
    <source>
        <dbReference type="ARBA" id="ARBA00022737"/>
    </source>
</evidence>
<keyword evidence="2 5" id="KW-0808">Transferase</keyword>
<evidence type="ECO:0000256" key="4">
    <source>
        <dbReference type="ARBA" id="ARBA00023315"/>
    </source>
</evidence>
<dbReference type="PANTHER" id="PTHR43300:SF11">
    <property type="entry name" value="ACETYLTRANSFERASE RV3034C-RELATED"/>
    <property type="match status" value="1"/>
</dbReference>
<evidence type="ECO:0000313" key="5">
    <source>
        <dbReference type="EMBL" id="QIE60944.1"/>
    </source>
</evidence>
<dbReference type="Pfam" id="PF00132">
    <property type="entry name" value="Hexapep"/>
    <property type="match status" value="1"/>
</dbReference>
<protein>
    <submittedName>
        <fullName evidence="5">CatB-related O-acetyltransferase</fullName>
    </submittedName>
</protein>
<dbReference type="PROSITE" id="PS00101">
    <property type="entry name" value="HEXAPEP_TRANSFERASES"/>
    <property type="match status" value="1"/>
</dbReference>
<evidence type="ECO:0000256" key="1">
    <source>
        <dbReference type="ARBA" id="ARBA00007274"/>
    </source>
</evidence>
<comment type="similarity">
    <text evidence="1">Belongs to the transferase hexapeptide repeat family.</text>
</comment>
<keyword evidence="6" id="KW-1185">Reference proteome</keyword>
<dbReference type="InterPro" id="IPR011004">
    <property type="entry name" value="Trimer_LpxA-like_sf"/>
</dbReference>
<evidence type="ECO:0000256" key="2">
    <source>
        <dbReference type="ARBA" id="ARBA00022679"/>
    </source>
</evidence>
<dbReference type="GO" id="GO:0016746">
    <property type="term" value="F:acyltransferase activity"/>
    <property type="evidence" value="ECO:0007669"/>
    <property type="project" value="UniProtKB-KW"/>
</dbReference>
<keyword evidence="4" id="KW-0012">Acyltransferase</keyword>